<dbReference type="Gene3D" id="3.40.50.300">
    <property type="entry name" value="P-loop containing nucleotide triphosphate hydrolases"/>
    <property type="match status" value="1"/>
</dbReference>
<dbReference type="OrthoDB" id="7889077at2"/>
<dbReference type="Proteomes" id="UP000076512">
    <property type="component" value="Unassembled WGS sequence"/>
</dbReference>
<dbReference type="SUPFAM" id="SSF52540">
    <property type="entry name" value="P-loop containing nucleoside triphosphate hydrolases"/>
    <property type="match status" value="1"/>
</dbReference>
<gene>
    <name evidence="1" type="ORF">AWN90_25240</name>
</gene>
<dbReference type="STRING" id="455432.AWN90_25240"/>
<dbReference type="RefSeq" id="WP_067587764.1">
    <property type="nucleotide sequence ID" value="NZ_JABMCZ010000005.1"/>
</dbReference>
<accession>A0A164NI14</accession>
<proteinExistence type="predicted"/>
<organism evidence="1 2">
    <name type="scientific">Nocardia terpenica</name>
    <dbReference type="NCBI Taxonomy" id="455432"/>
    <lineage>
        <taxon>Bacteria</taxon>
        <taxon>Bacillati</taxon>
        <taxon>Actinomycetota</taxon>
        <taxon>Actinomycetes</taxon>
        <taxon>Mycobacteriales</taxon>
        <taxon>Nocardiaceae</taxon>
        <taxon>Nocardia</taxon>
    </lineage>
</organism>
<protein>
    <recommendedName>
        <fullName evidence="3">AAA family ATPase</fullName>
    </recommendedName>
</protein>
<evidence type="ECO:0000313" key="2">
    <source>
        <dbReference type="Proteomes" id="UP000076512"/>
    </source>
</evidence>
<comment type="caution">
    <text evidence="1">The sequence shown here is derived from an EMBL/GenBank/DDBJ whole genome shotgun (WGS) entry which is preliminary data.</text>
</comment>
<keyword evidence="2" id="KW-1185">Reference proteome</keyword>
<dbReference type="AlphaFoldDB" id="A0A164NI14"/>
<evidence type="ECO:0008006" key="3">
    <source>
        <dbReference type="Google" id="ProtNLM"/>
    </source>
</evidence>
<reference evidence="1 2" key="1">
    <citation type="submission" date="2016-04" db="EMBL/GenBank/DDBJ databases">
        <authorList>
            <person name="Evans L.H."/>
            <person name="Alamgir A."/>
            <person name="Owens N."/>
            <person name="Weber N.D."/>
            <person name="Virtaneva K."/>
            <person name="Barbian K."/>
            <person name="Babar A."/>
            <person name="Rosenke K."/>
        </authorList>
    </citation>
    <scope>NUCLEOTIDE SEQUENCE [LARGE SCALE GENOMIC DNA]</scope>
    <source>
        <strain evidence="1 2">IFM 0406</strain>
    </source>
</reference>
<dbReference type="EMBL" id="LWGR01000005">
    <property type="protein sequence ID" value="KZM74387.1"/>
    <property type="molecule type" value="Genomic_DNA"/>
</dbReference>
<sequence length="190" mass="20798">MTEPDPIELELNAPPAVPVLLFTGPCGVGKTTVALEADRLLEEAGVPHAMVDLAVIGACSPRPADDRWNERLVHANLACMWENFRRAGAERLVLSRTLEHRSLLGSIAEAVPGAEITVIRLTADLGEVQSRIRSRESGRDPQWYLDMAEYLVDKLATAAVEDHVVNNQNRSAADTAREAMRLAGWPGIER</sequence>
<name>A0A164NI14_9NOCA</name>
<dbReference type="InterPro" id="IPR027417">
    <property type="entry name" value="P-loop_NTPase"/>
</dbReference>
<evidence type="ECO:0000313" key="1">
    <source>
        <dbReference type="EMBL" id="KZM74387.1"/>
    </source>
</evidence>